<dbReference type="GO" id="GO:0003700">
    <property type="term" value="F:DNA-binding transcription factor activity"/>
    <property type="evidence" value="ECO:0007669"/>
    <property type="project" value="InterPro"/>
</dbReference>
<dbReference type="EMBL" id="JAPNOA010000026">
    <property type="protein sequence ID" value="MCY0965473.1"/>
    <property type="molecule type" value="Genomic_DNA"/>
</dbReference>
<dbReference type="Pfam" id="PF00155">
    <property type="entry name" value="Aminotran_1_2"/>
    <property type="match status" value="1"/>
</dbReference>
<evidence type="ECO:0000256" key="4">
    <source>
        <dbReference type="ARBA" id="ARBA00023125"/>
    </source>
</evidence>
<organism evidence="7 8">
    <name type="scientific">Parathalassolituus penaei</name>
    <dbReference type="NCBI Taxonomy" id="2997323"/>
    <lineage>
        <taxon>Bacteria</taxon>
        <taxon>Pseudomonadati</taxon>
        <taxon>Pseudomonadota</taxon>
        <taxon>Gammaproteobacteria</taxon>
        <taxon>Oceanospirillales</taxon>
        <taxon>Oceanospirillaceae</taxon>
        <taxon>Parathalassolituus</taxon>
    </lineage>
</organism>
<dbReference type="GO" id="GO:0030170">
    <property type="term" value="F:pyridoxal phosphate binding"/>
    <property type="evidence" value="ECO:0007669"/>
    <property type="project" value="InterPro"/>
</dbReference>
<keyword evidence="4" id="KW-0238">DNA-binding</keyword>
<dbReference type="GO" id="GO:0008483">
    <property type="term" value="F:transaminase activity"/>
    <property type="evidence" value="ECO:0007669"/>
    <property type="project" value="UniProtKB-KW"/>
</dbReference>
<dbReference type="SUPFAM" id="SSF46785">
    <property type="entry name" value="Winged helix' DNA-binding domain"/>
    <property type="match status" value="1"/>
</dbReference>
<accession>A0A9X3EMM8</accession>
<comment type="similarity">
    <text evidence="1">In the C-terminal section; belongs to the class-I pyridoxal-phosphate-dependent aminotransferase family.</text>
</comment>
<dbReference type="SMART" id="SM00345">
    <property type="entry name" value="HTH_GNTR"/>
    <property type="match status" value="1"/>
</dbReference>
<protein>
    <submittedName>
        <fullName evidence="7">PLP-dependent aminotransferase family protein</fullName>
    </submittedName>
</protein>
<evidence type="ECO:0000313" key="8">
    <source>
        <dbReference type="Proteomes" id="UP001150830"/>
    </source>
</evidence>
<reference evidence="7" key="1">
    <citation type="submission" date="2022-11" db="EMBL/GenBank/DDBJ databases">
        <title>Parathalassolutuus dongxingensis gen. nov., sp. nov., a novel member of family Oceanospirillaceae isolated from a coastal shrimp pond in Guangxi, China.</title>
        <authorList>
            <person name="Chen H."/>
        </authorList>
    </citation>
    <scope>NUCLEOTIDE SEQUENCE</scope>
    <source>
        <strain evidence="7">G-43</strain>
    </source>
</reference>
<dbReference type="InterPro" id="IPR015421">
    <property type="entry name" value="PyrdxlP-dep_Trfase_major"/>
</dbReference>
<dbReference type="PANTHER" id="PTHR46577">
    <property type="entry name" value="HTH-TYPE TRANSCRIPTIONAL REGULATORY PROTEIN GABR"/>
    <property type="match status" value="1"/>
</dbReference>
<dbReference type="GO" id="GO:0003677">
    <property type="term" value="F:DNA binding"/>
    <property type="evidence" value="ECO:0007669"/>
    <property type="project" value="UniProtKB-KW"/>
</dbReference>
<dbReference type="InterPro" id="IPR051446">
    <property type="entry name" value="HTH_trans_reg/aminotransferase"/>
</dbReference>
<evidence type="ECO:0000259" key="6">
    <source>
        <dbReference type="PROSITE" id="PS50949"/>
    </source>
</evidence>
<dbReference type="Gene3D" id="1.10.10.10">
    <property type="entry name" value="Winged helix-like DNA-binding domain superfamily/Winged helix DNA-binding domain"/>
    <property type="match status" value="1"/>
</dbReference>
<dbReference type="InterPro" id="IPR036390">
    <property type="entry name" value="WH_DNA-bd_sf"/>
</dbReference>
<dbReference type="Gene3D" id="3.40.640.10">
    <property type="entry name" value="Type I PLP-dependent aspartate aminotransferase-like (Major domain)"/>
    <property type="match status" value="1"/>
</dbReference>
<sequence>MKNTELARWARRLKNSQGIPAYRLIADLIGEDLDSGRLQPRDRLPPLRDLAEATGINYTTAARAYQEAKTRGLIDSHPGSGTFVKGRTATVRPSLGSYEMTMNLLVEPAIPTLIEQVRDSAIGVLAQRDLYDMLRYQAFGGSRENKEAALIWLDQRLPNPQLEQVLVCPGIHSVLVGLMSTLIEKHQVLCVESLAYPGIKAIAAHLGISLHSLERDHDGPLVRPFEEFCKLGNVGALYLNPTIQNPTTDTMSKSRREAIADVCLRYSIPIIEDEAYSMLAEQAPVSFAELVPELSWYITGTSKCFGPGVRSAFLYTPGKRQSQRLSAAMRALHVMSSPLTDALVSQWILDGTAEQMVKSVRREAIARLRIAEQELGTRNIRSAEGAFHLWLQIPKSSDWNPSELAVQLRQLGVSAVSSAAFATDNNPPNAVRLCFGGPITRDQWQENLHQVADLIEQPSYLSTGMH</sequence>
<comment type="caution">
    <text evidence="7">The sequence shown here is derived from an EMBL/GenBank/DDBJ whole genome shotgun (WGS) entry which is preliminary data.</text>
</comment>
<dbReference type="Proteomes" id="UP001150830">
    <property type="component" value="Unassembled WGS sequence"/>
</dbReference>
<keyword evidence="8" id="KW-1185">Reference proteome</keyword>
<keyword evidence="3" id="KW-0805">Transcription regulation</keyword>
<dbReference type="Gene3D" id="3.90.1150.10">
    <property type="entry name" value="Aspartate Aminotransferase, domain 1"/>
    <property type="match status" value="1"/>
</dbReference>
<evidence type="ECO:0000256" key="1">
    <source>
        <dbReference type="ARBA" id="ARBA00005384"/>
    </source>
</evidence>
<evidence type="ECO:0000313" key="7">
    <source>
        <dbReference type="EMBL" id="MCY0965473.1"/>
    </source>
</evidence>
<dbReference type="RefSeq" id="WP_283173684.1">
    <property type="nucleotide sequence ID" value="NZ_JAPNOA010000026.1"/>
</dbReference>
<dbReference type="InterPro" id="IPR015424">
    <property type="entry name" value="PyrdxlP-dep_Trfase"/>
</dbReference>
<dbReference type="SUPFAM" id="SSF53383">
    <property type="entry name" value="PLP-dependent transferases"/>
    <property type="match status" value="1"/>
</dbReference>
<proteinExistence type="inferred from homology"/>
<dbReference type="InterPro" id="IPR000524">
    <property type="entry name" value="Tscrpt_reg_HTH_GntR"/>
</dbReference>
<dbReference type="CDD" id="cd00609">
    <property type="entry name" value="AAT_like"/>
    <property type="match status" value="1"/>
</dbReference>
<dbReference type="PANTHER" id="PTHR46577:SF1">
    <property type="entry name" value="HTH-TYPE TRANSCRIPTIONAL REGULATORY PROTEIN GABR"/>
    <property type="match status" value="1"/>
</dbReference>
<keyword evidence="7" id="KW-0808">Transferase</keyword>
<evidence type="ECO:0000256" key="2">
    <source>
        <dbReference type="ARBA" id="ARBA00022898"/>
    </source>
</evidence>
<keyword evidence="2" id="KW-0663">Pyridoxal phosphate</keyword>
<dbReference type="InterPro" id="IPR004839">
    <property type="entry name" value="Aminotransferase_I/II_large"/>
</dbReference>
<dbReference type="AlphaFoldDB" id="A0A9X3EMM8"/>
<dbReference type="Pfam" id="PF00392">
    <property type="entry name" value="GntR"/>
    <property type="match status" value="1"/>
</dbReference>
<dbReference type="CDD" id="cd07377">
    <property type="entry name" value="WHTH_GntR"/>
    <property type="match status" value="1"/>
</dbReference>
<gene>
    <name evidence="7" type="ORF">OUO13_09760</name>
</gene>
<dbReference type="InterPro" id="IPR015422">
    <property type="entry name" value="PyrdxlP-dep_Trfase_small"/>
</dbReference>
<name>A0A9X3EMM8_9GAMM</name>
<dbReference type="InterPro" id="IPR036388">
    <property type="entry name" value="WH-like_DNA-bd_sf"/>
</dbReference>
<keyword evidence="5" id="KW-0804">Transcription</keyword>
<feature type="domain" description="HTH gntR-type" evidence="6">
    <location>
        <begin position="19"/>
        <end position="87"/>
    </location>
</feature>
<evidence type="ECO:0000256" key="3">
    <source>
        <dbReference type="ARBA" id="ARBA00023015"/>
    </source>
</evidence>
<keyword evidence="7" id="KW-0032">Aminotransferase</keyword>
<dbReference type="PROSITE" id="PS50949">
    <property type="entry name" value="HTH_GNTR"/>
    <property type="match status" value="1"/>
</dbReference>
<evidence type="ECO:0000256" key="5">
    <source>
        <dbReference type="ARBA" id="ARBA00023163"/>
    </source>
</evidence>